<evidence type="ECO:0000256" key="1">
    <source>
        <dbReference type="SAM" id="SignalP"/>
    </source>
</evidence>
<dbReference type="Proteomes" id="UP001610990">
    <property type="component" value="Unassembled WGS sequence"/>
</dbReference>
<comment type="caution">
    <text evidence="2">The sequence shown here is derived from an EMBL/GenBank/DDBJ whole genome shotgun (WGS) entry which is preliminary data.</text>
</comment>
<name>A0ABW7RLT5_9ACTN</name>
<evidence type="ECO:0000313" key="3">
    <source>
        <dbReference type="Proteomes" id="UP001610990"/>
    </source>
</evidence>
<keyword evidence="3" id="KW-1185">Reference proteome</keyword>
<proteinExistence type="predicted"/>
<feature type="signal peptide" evidence="1">
    <location>
        <begin position="1"/>
        <end position="29"/>
    </location>
</feature>
<keyword evidence="1" id="KW-0732">Signal</keyword>
<dbReference type="EMBL" id="JBIRGH010000028">
    <property type="protein sequence ID" value="MFH8589037.1"/>
    <property type="molecule type" value="Genomic_DNA"/>
</dbReference>
<feature type="chain" id="PRO_5046481132" evidence="1">
    <location>
        <begin position="30"/>
        <end position="247"/>
    </location>
</feature>
<dbReference type="InterPro" id="IPR029058">
    <property type="entry name" value="AB_hydrolase_fold"/>
</dbReference>
<keyword evidence="2" id="KW-0378">Hydrolase</keyword>
<dbReference type="Gene3D" id="3.40.50.1820">
    <property type="entry name" value="alpha/beta hydrolase"/>
    <property type="match status" value="2"/>
</dbReference>
<evidence type="ECO:0000313" key="2">
    <source>
        <dbReference type="EMBL" id="MFH8589037.1"/>
    </source>
</evidence>
<accession>A0ABW7RLT5</accession>
<dbReference type="GO" id="GO:0016787">
    <property type="term" value="F:hydrolase activity"/>
    <property type="evidence" value="ECO:0007669"/>
    <property type="project" value="UniProtKB-KW"/>
</dbReference>
<dbReference type="SUPFAM" id="SSF53474">
    <property type="entry name" value="alpha/beta-Hydrolases"/>
    <property type="match status" value="1"/>
</dbReference>
<sequence>MNPRQSRTARLRALSAAVLLLTVVCVTGAAPARVTPPLNGCVPDSARVVPVTVPEANETLPVAVLGHGRRMVVLSNQSDENLCSWLPFATTLIARGYAVALWDFGDASPVTELDHVVRTLRTATGVPRPFLAGASWGAKVSLIVAAQARPQVRGVVTLSAERILHPSTDVLDYVRKVRSPLLLVTADHDPYGSAEAASLFLEAAPTHHKSLVSIPGTLHGTALLTAPAPTAVVPRILAFLLASEAGE</sequence>
<gene>
    <name evidence="2" type="ORF">ACH4GP_32440</name>
</gene>
<dbReference type="RefSeq" id="WP_397676056.1">
    <property type="nucleotide sequence ID" value="NZ_JBIRGH010000028.1"/>
</dbReference>
<protein>
    <submittedName>
        <fullName evidence="2">Alpha/beta hydrolase</fullName>
    </submittedName>
</protein>
<reference evidence="2 3" key="1">
    <citation type="submission" date="2024-10" db="EMBL/GenBank/DDBJ databases">
        <title>The Natural Products Discovery Center: Release of the First 8490 Sequenced Strains for Exploring Actinobacteria Biosynthetic Diversity.</title>
        <authorList>
            <person name="Kalkreuter E."/>
            <person name="Kautsar S.A."/>
            <person name="Yang D."/>
            <person name="Bader C.D."/>
            <person name="Teijaro C.N."/>
            <person name="Fluegel L."/>
            <person name="Davis C.M."/>
            <person name="Simpson J.R."/>
            <person name="Lauterbach L."/>
            <person name="Steele A.D."/>
            <person name="Gui C."/>
            <person name="Meng S."/>
            <person name="Li G."/>
            <person name="Viehrig K."/>
            <person name="Ye F."/>
            <person name="Su P."/>
            <person name="Kiefer A.F."/>
            <person name="Nichols A."/>
            <person name="Cepeda A.J."/>
            <person name="Yan W."/>
            <person name="Fan B."/>
            <person name="Jiang Y."/>
            <person name="Adhikari A."/>
            <person name="Zheng C.-J."/>
            <person name="Schuster L."/>
            <person name="Cowan T.M."/>
            <person name="Smanski M.J."/>
            <person name="Chevrette M.G."/>
            <person name="De Carvalho L.P.S."/>
            <person name="Shen B."/>
        </authorList>
    </citation>
    <scope>NUCLEOTIDE SEQUENCE [LARGE SCALE GENOMIC DNA]</scope>
    <source>
        <strain evidence="2 3">NPDC018013</strain>
    </source>
</reference>
<organism evidence="2 3">
    <name type="scientific">Streptomyces celluloflavus</name>
    <dbReference type="NCBI Taxonomy" id="58344"/>
    <lineage>
        <taxon>Bacteria</taxon>
        <taxon>Bacillati</taxon>
        <taxon>Actinomycetota</taxon>
        <taxon>Actinomycetes</taxon>
        <taxon>Kitasatosporales</taxon>
        <taxon>Streptomycetaceae</taxon>
        <taxon>Streptomyces</taxon>
    </lineage>
</organism>